<proteinExistence type="predicted"/>
<keyword evidence="2" id="KW-1185">Reference proteome</keyword>
<feature type="non-terminal residue" evidence="1">
    <location>
        <position position="46"/>
    </location>
</feature>
<dbReference type="InParanoid" id="E2AZE6"/>
<evidence type="ECO:0000313" key="2">
    <source>
        <dbReference type="Proteomes" id="UP000000311"/>
    </source>
</evidence>
<dbReference type="Proteomes" id="UP000000311">
    <property type="component" value="Unassembled WGS sequence"/>
</dbReference>
<protein>
    <submittedName>
        <fullName evidence="1">Uncharacterized protein</fullName>
    </submittedName>
</protein>
<organism evidence="2">
    <name type="scientific">Camponotus floridanus</name>
    <name type="common">Florida carpenter ant</name>
    <dbReference type="NCBI Taxonomy" id="104421"/>
    <lineage>
        <taxon>Eukaryota</taxon>
        <taxon>Metazoa</taxon>
        <taxon>Ecdysozoa</taxon>
        <taxon>Arthropoda</taxon>
        <taxon>Hexapoda</taxon>
        <taxon>Insecta</taxon>
        <taxon>Pterygota</taxon>
        <taxon>Neoptera</taxon>
        <taxon>Endopterygota</taxon>
        <taxon>Hymenoptera</taxon>
        <taxon>Apocrita</taxon>
        <taxon>Aculeata</taxon>
        <taxon>Formicoidea</taxon>
        <taxon>Formicidae</taxon>
        <taxon>Formicinae</taxon>
        <taxon>Camponotus</taxon>
    </lineage>
</organism>
<sequence length="46" mass="5128">SPSNSGIPIVFGSLLVDQNSPTPYSDATQVIRILLYVYLKKSERIF</sequence>
<evidence type="ECO:0000313" key="1">
    <source>
        <dbReference type="EMBL" id="EFN61185.1"/>
    </source>
</evidence>
<accession>E2AZE6</accession>
<dbReference type="AlphaFoldDB" id="E2AZE6"/>
<name>E2AZE6_CAMFO</name>
<feature type="non-terminal residue" evidence="1">
    <location>
        <position position="1"/>
    </location>
</feature>
<gene>
    <name evidence="1" type="ORF">EAG_12744</name>
</gene>
<dbReference type="EMBL" id="GL444207">
    <property type="protein sequence ID" value="EFN61185.1"/>
    <property type="molecule type" value="Genomic_DNA"/>
</dbReference>
<reference evidence="1 2" key="1">
    <citation type="journal article" date="2010" name="Science">
        <title>Genomic comparison of the ants Camponotus floridanus and Harpegnathos saltator.</title>
        <authorList>
            <person name="Bonasio R."/>
            <person name="Zhang G."/>
            <person name="Ye C."/>
            <person name="Mutti N.S."/>
            <person name="Fang X."/>
            <person name="Qin N."/>
            <person name="Donahue G."/>
            <person name="Yang P."/>
            <person name="Li Q."/>
            <person name="Li C."/>
            <person name="Zhang P."/>
            <person name="Huang Z."/>
            <person name="Berger S.L."/>
            <person name="Reinberg D."/>
            <person name="Wang J."/>
            <person name="Liebig J."/>
        </authorList>
    </citation>
    <scope>NUCLEOTIDE SEQUENCE [LARGE SCALE GENOMIC DNA]</scope>
    <source>
        <strain evidence="2">C129</strain>
    </source>
</reference>